<dbReference type="AlphaFoldDB" id="A0A164LAR0"/>
<gene>
    <name evidence="1" type="ORF">B4088_5355</name>
</gene>
<accession>A0A164LAR0</accession>
<name>A0A164LAR0_BACCE</name>
<dbReference type="EMBL" id="LJKE01000104">
    <property type="protein sequence ID" value="KZD55610.1"/>
    <property type="molecule type" value="Genomic_DNA"/>
</dbReference>
<protein>
    <submittedName>
        <fullName evidence="1">Uncharacterized protein</fullName>
    </submittedName>
</protein>
<comment type="caution">
    <text evidence="1">The sequence shown here is derived from an EMBL/GenBank/DDBJ whole genome shotgun (WGS) entry which is preliminary data.</text>
</comment>
<dbReference type="PATRIC" id="fig|1396.535.peg.5914"/>
<dbReference type="Proteomes" id="UP000076482">
    <property type="component" value="Unassembled WGS sequence"/>
</dbReference>
<reference evidence="1 2" key="1">
    <citation type="submission" date="2015-09" db="EMBL/GenBank/DDBJ databases">
        <title>Bacillus cereus food isolates.</title>
        <authorList>
            <person name="Boekhorst J."/>
        </authorList>
    </citation>
    <scope>NUCLEOTIDE SEQUENCE [LARGE SCALE GENOMIC DNA]</scope>
    <source>
        <strain evidence="1 2">B4088</strain>
    </source>
</reference>
<organism evidence="1 2">
    <name type="scientific">Bacillus cereus</name>
    <dbReference type="NCBI Taxonomy" id="1396"/>
    <lineage>
        <taxon>Bacteria</taxon>
        <taxon>Bacillati</taxon>
        <taxon>Bacillota</taxon>
        <taxon>Bacilli</taxon>
        <taxon>Bacillales</taxon>
        <taxon>Bacillaceae</taxon>
        <taxon>Bacillus</taxon>
        <taxon>Bacillus cereus group</taxon>
    </lineage>
</organism>
<proteinExistence type="predicted"/>
<evidence type="ECO:0000313" key="2">
    <source>
        <dbReference type="Proteomes" id="UP000076482"/>
    </source>
</evidence>
<evidence type="ECO:0000313" key="1">
    <source>
        <dbReference type="EMBL" id="KZD55610.1"/>
    </source>
</evidence>
<dbReference type="RefSeq" id="WP_063262873.1">
    <property type="nucleotide sequence ID" value="NZ_LJKE01000104.1"/>
</dbReference>
<sequence>MNKNKEIIVATFPVRYKKILEFIQKKKKDDVKYQIINLEGIRDPISFIKGAWCLKKLGFYLPSGFNLSDIDAFLCYHEDFIFIETKKNPDALNAKQLAAYIQLAKSTKGTVFILFGENCNPNSYIRIDENNPLGSEVIRTNLREFQGILRSCCISAQNEYDKLNNEITWHLKCVEADELIERAKKQYKNL</sequence>